<comment type="caution">
    <text evidence="2">The sequence shown here is derived from an EMBL/GenBank/DDBJ whole genome shotgun (WGS) entry which is preliminary data.</text>
</comment>
<evidence type="ECO:0000313" key="3">
    <source>
        <dbReference type="Proteomes" id="UP001597389"/>
    </source>
</evidence>
<name>A0ABW4Z9G9_9BACT</name>
<accession>A0ABW4Z9G9</accession>
<dbReference type="Proteomes" id="UP001597389">
    <property type="component" value="Unassembled WGS sequence"/>
</dbReference>
<keyword evidence="2" id="KW-0808">Transferase</keyword>
<evidence type="ECO:0000313" key="2">
    <source>
        <dbReference type="EMBL" id="MFD2158625.1"/>
    </source>
</evidence>
<dbReference type="CDD" id="cd07983">
    <property type="entry name" value="LPLAT_DUF374-like"/>
    <property type="match status" value="1"/>
</dbReference>
<sequence>MDRHREIRGSKKQRAIGKIAGWALRLVGATLDIKVTDHSGLSGRTDQPVLWAFWHNTVFVMPYVRLKFFAHRRVVVLTSASKDGAVLEHAVGVCDIGAVRGSSSRRAVAALVALRKAIKQGFDVCITPDGPRGPRYQLQAGIIKMAQATATPVVPIRVEFGRCITLGTWDAFRIPIPFSKVHVILEQPMNIPEEMDAEVFEGQRLELEGRMRVGLEDI</sequence>
<reference evidence="3" key="1">
    <citation type="journal article" date="2019" name="Int. J. Syst. Evol. Microbiol.">
        <title>The Global Catalogue of Microorganisms (GCM) 10K type strain sequencing project: providing services to taxonomists for standard genome sequencing and annotation.</title>
        <authorList>
            <consortium name="The Broad Institute Genomics Platform"/>
            <consortium name="The Broad Institute Genome Sequencing Center for Infectious Disease"/>
            <person name="Wu L."/>
            <person name="Ma J."/>
        </authorList>
    </citation>
    <scope>NUCLEOTIDE SEQUENCE [LARGE SCALE GENOMIC DNA]</scope>
    <source>
        <strain evidence="3">CCUG 57942</strain>
    </source>
</reference>
<evidence type="ECO:0000259" key="1">
    <source>
        <dbReference type="Pfam" id="PF04028"/>
    </source>
</evidence>
<dbReference type="Pfam" id="PF04028">
    <property type="entry name" value="DUF374"/>
    <property type="match status" value="1"/>
</dbReference>
<keyword evidence="3" id="KW-1185">Reference proteome</keyword>
<gene>
    <name evidence="2" type="ORF">ACFSW8_06925</name>
</gene>
<organism evidence="2 3">
    <name type="scientific">Rubritalea tangerina</name>
    <dbReference type="NCBI Taxonomy" id="430798"/>
    <lineage>
        <taxon>Bacteria</taxon>
        <taxon>Pseudomonadati</taxon>
        <taxon>Verrucomicrobiota</taxon>
        <taxon>Verrucomicrobiia</taxon>
        <taxon>Verrucomicrobiales</taxon>
        <taxon>Rubritaleaceae</taxon>
        <taxon>Rubritalea</taxon>
    </lineage>
</organism>
<dbReference type="RefSeq" id="WP_377090972.1">
    <property type="nucleotide sequence ID" value="NZ_JBHSJL010000014.1"/>
</dbReference>
<keyword evidence="2" id="KW-0012">Acyltransferase</keyword>
<dbReference type="EMBL" id="JBHUJB010000031">
    <property type="protein sequence ID" value="MFD2158625.1"/>
    <property type="molecule type" value="Genomic_DNA"/>
</dbReference>
<dbReference type="GO" id="GO:0016746">
    <property type="term" value="F:acyltransferase activity"/>
    <property type="evidence" value="ECO:0007669"/>
    <property type="project" value="UniProtKB-KW"/>
</dbReference>
<protein>
    <submittedName>
        <fullName evidence="2">Lysophospholipid acyltransferase family protein</fullName>
    </submittedName>
</protein>
<proteinExistence type="predicted"/>
<feature type="domain" description="DUF374" evidence="1">
    <location>
        <begin position="68"/>
        <end position="135"/>
    </location>
</feature>
<dbReference type="InterPro" id="IPR007172">
    <property type="entry name" value="DUF374"/>
</dbReference>